<evidence type="ECO:0000256" key="2">
    <source>
        <dbReference type="ARBA" id="ARBA00023002"/>
    </source>
</evidence>
<dbReference type="InterPro" id="IPR000391">
    <property type="entry name" value="Rng_hydr_dOase-bsu"/>
</dbReference>
<evidence type="ECO:0000313" key="4">
    <source>
        <dbReference type="Proteomes" id="UP000594621"/>
    </source>
</evidence>
<dbReference type="EMBL" id="CP061379">
    <property type="protein sequence ID" value="QPF92370.1"/>
    <property type="molecule type" value="Genomic_DNA"/>
</dbReference>
<dbReference type="KEGG" id="bcou:IC761_03460"/>
<reference evidence="3 4" key="1">
    <citation type="submission" date="2020-09" db="EMBL/GenBank/DDBJ databases">
        <title>Complete genomes of bradyrhizobia occurring on native shrubby legumes in Australia.</title>
        <authorList>
            <person name="Lafay B."/>
        </authorList>
    </citation>
    <scope>NUCLEOTIDE SEQUENCE [LARGE SCALE GENOMIC DNA]</scope>
    <source>
        <strain evidence="3 4">BDV5040</strain>
    </source>
</reference>
<dbReference type="PANTHER" id="PTHR41534:SF2">
    <property type="entry name" value="3-PHENYLPROPIONATE_CINNAMIC ACID DIOXYGENASE SUBUNIT BETA"/>
    <property type="match status" value="1"/>
</dbReference>
<dbReference type="GO" id="GO:0019380">
    <property type="term" value="P:3-phenylpropionate catabolic process"/>
    <property type="evidence" value="ECO:0007669"/>
    <property type="project" value="TreeGrafter"/>
</dbReference>
<accession>A0A7S9GZW9</accession>
<dbReference type="RefSeq" id="WP_195801908.1">
    <property type="nucleotide sequence ID" value="NZ_CP061379.1"/>
</dbReference>
<protein>
    <recommendedName>
        <fullName evidence="5">Aromatic-ring-hydroxylating dioxygenase subunit beta</fullName>
    </recommendedName>
</protein>
<dbReference type="SUPFAM" id="SSF54427">
    <property type="entry name" value="NTF2-like"/>
    <property type="match status" value="1"/>
</dbReference>
<comment type="similarity">
    <text evidence="1">Belongs to the bacterial ring-hydroxylating dioxygenase beta subunit family.</text>
</comment>
<dbReference type="Pfam" id="PF00866">
    <property type="entry name" value="Ring_hydroxyl_B"/>
    <property type="match status" value="1"/>
</dbReference>
<proteinExistence type="inferred from homology"/>
<organism evidence="3 4">
    <name type="scientific">Bradyrhizobium commune</name>
    <dbReference type="NCBI Taxonomy" id="83627"/>
    <lineage>
        <taxon>Bacteria</taxon>
        <taxon>Pseudomonadati</taxon>
        <taxon>Pseudomonadota</taxon>
        <taxon>Alphaproteobacteria</taxon>
        <taxon>Hyphomicrobiales</taxon>
        <taxon>Nitrobacteraceae</taxon>
        <taxon>Bradyrhizobium</taxon>
    </lineage>
</organism>
<keyword evidence="4" id="KW-1185">Reference proteome</keyword>
<dbReference type="AlphaFoldDB" id="A0A7S9GZW9"/>
<evidence type="ECO:0008006" key="5">
    <source>
        <dbReference type="Google" id="ProtNLM"/>
    </source>
</evidence>
<dbReference type="InterPro" id="IPR032710">
    <property type="entry name" value="NTF2-like_dom_sf"/>
</dbReference>
<evidence type="ECO:0000256" key="1">
    <source>
        <dbReference type="ARBA" id="ARBA00009570"/>
    </source>
</evidence>
<sequence length="164" mass="18759">MNAPVMIPAIGLDEAMQLVFLEADLLDHACYEEWLALWTADARYVVPIDPGATDFENSLNYAYDDHEMRRKRTERLLNGQSISASPVARTIRQLSRFRILEAGETWCELRCAQILTEHRRSRTRTYTANLTYRLVRAEGALKIDLKVIRLINSTEALGGISYIL</sequence>
<keyword evidence="2" id="KW-0560">Oxidoreductase</keyword>
<gene>
    <name evidence="3" type="ORF">IC761_03460</name>
</gene>
<evidence type="ECO:0000313" key="3">
    <source>
        <dbReference type="EMBL" id="QPF92370.1"/>
    </source>
</evidence>
<dbReference type="Gene3D" id="3.10.450.50">
    <property type="match status" value="1"/>
</dbReference>
<dbReference type="GO" id="GO:0016491">
    <property type="term" value="F:oxidoreductase activity"/>
    <property type="evidence" value="ECO:0007669"/>
    <property type="project" value="UniProtKB-KW"/>
</dbReference>
<dbReference type="PANTHER" id="PTHR41534">
    <property type="entry name" value="BLR3401 PROTEIN"/>
    <property type="match status" value="1"/>
</dbReference>
<dbReference type="Proteomes" id="UP000594621">
    <property type="component" value="Chromosome"/>
</dbReference>
<name>A0A7S9GZW9_9BRAD</name>